<gene>
    <name evidence="1" type="ORF">CR492_19405</name>
</gene>
<protein>
    <submittedName>
        <fullName evidence="1">Uncharacterized protein</fullName>
    </submittedName>
</protein>
<evidence type="ECO:0000313" key="2">
    <source>
        <dbReference type="Proteomes" id="UP000236286"/>
    </source>
</evidence>
<dbReference type="EMBL" id="PDZR01000038">
    <property type="protein sequence ID" value="PNG24287.1"/>
    <property type="molecule type" value="Genomic_DNA"/>
</dbReference>
<name>A0A2J7TBZ3_METSI</name>
<comment type="caution">
    <text evidence="1">The sequence shown here is derived from an EMBL/GenBank/DDBJ whole genome shotgun (WGS) entry which is preliminary data.</text>
</comment>
<dbReference type="AlphaFoldDB" id="A0A2J7TBZ3"/>
<accession>A0A2J7TBZ3</accession>
<reference evidence="1 2" key="1">
    <citation type="submission" date="2017-10" db="EMBL/GenBank/DDBJ databases">
        <title>Genome announcement of Methylocella silvestris TVC from permafrost.</title>
        <authorList>
            <person name="Wang J."/>
            <person name="Geng K."/>
            <person name="Ul-Haque F."/>
            <person name="Crombie A.T."/>
            <person name="Street L.E."/>
            <person name="Wookey P.A."/>
            <person name="Murrell J.C."/>
            <person name="Pratscher J."/>
        </authorList>
    </citation>
    <scope>NUCLEOTIDE SEQUENCE [LARGE SCALE GENOMIC DNA]</scope>
    <source>
        <strain evidence="1 2">TVC</strain>
    </source>
</reference>
<evidence type="ECO:0000313" key="1">
    <source>
        <dbReference type="EMBL" id="PNG24287.1"/>
    </source>
</evidence>
<dbReference type="Proteomes" id="UP000236286">
    <property type="component" value="Unassembled WGS sequence"/>
</dbReference>
<sequence length="80" mass="8305">MLFLTGVLALAGTSAAGPARCSGSGNPMLEGFPWPPFKPALRQEKTVKVGEPGAARFQDRSRMNCVSIACPGVIILGVGF</sequence>
<proteinExistence type="predicted"/>
<organism evidence="1 2">
    <name type="scientific">Methylocella silvestris</name>
    <dbReference type="NCBI Taxonomy" id="199596"/>
    <lineage>
        <taxon>Bacteria</taxon>
        <taxon>Pseudomonadati</taxon>
        <taxon>Pseudomonadota</taxon>
        <taxon>Alphaproteobacteria</taxon>
        <taxon>Hyphomicrobiales</taxon>
        <taxon>Beijerinckiaceae</taxon>
        <taxon>Methylocella</taxon>
    </lineage>
</organism>